<feature type="compositionally biased region" description="Acidic residues" evidence="2">
    <location>
        <begin position="509"/>
        <end position="534"/>
    </location>
</feature>
<evidence type="ECO:0000313" key="4">
    <source>
        <dbReference type="Proteomes" id="UP000298493"/>
    </source>
</evidence>
<feature type="region of interest" description="Disordered" evidence="2">
    <location>
        <begin position="42"/>
        <end position="96"/>
    </location>
</feature>
<feature type="coiled-coil region" evidence="1">
    <location>
        <begin position="235"/>
        <end position="313"/>
    </location>
</feature>
<feature type="region of interest" description="Disordered" evidence="2">
    <location>
        <begin position="437"/>
        <end position="460"/>
    </location>
</feature>
<proteinExistence type="predicted"/>
<gene>
    <name evidence="3" type="ORF">E6O75_ATG07969</name>
</gene>
<evidence type="ECO:0000313" key="3">
    <source>
        <dbReference type="EMBL" id="TID15641.1"/>
    </source>
</evidence>
<evidence type="ECO:0000256" key="2">
    <source>
        <dbReference type="SAM" id="MobiDB-lite"/>
    </source>
</evidence>
<feature type="coiled-coil region" evidence="1">
    <location>
        <begin position="684"/>
        <end position="718"/>
    </location>
</feature>
<feature type="coiled-coil region" evidence="1">
    <location>
        <begin position="597"/>
        <end position="624"/>
    </location>
</feature>
<organism evidence="3 4">
    <name type="scientific">Venturia nashicola</name>
    <dbReference type="NCBI Taxonomy" id="86259"/>
    <lineage>
        <taxon>Eukaryota</taxon>
        <taxon>Fungi</taxon>
        <taxon>Dikarya</taxon>
        <taxon>Ascomycota</taxon>
        <taxon>Pezizomycotina</taxon>
        <taxon>Dothideomycetes</taxon>
        <taxon>Pleosporomycetidae</taxon>
        <taxon>Venturiales</taxon>
        <taxon>Venturiaceae</taxon>
        <taxon>Venturia</taxon>
    </lineage>
</organism>
<feature type="region of interest" description="Disordered" evidence="2">
    <location>
        <begin position="551"/>
        <end position="571"/>
    </location>
</feature>
<dbReference type="Proteomes" id="UP000298493">
    <property type="component" value="Unassembled WGS sequence"/>
</dbReference>
<feature type="compositionally biased region" description="Polar residues" evidence="2">
    <location>
        <begin position="562"/>
        <end position="571"/>
    </location>
</feature>
<keyword evidence="1" id="KW-0175">Coiled coil</keyword>
<keyword evidence="4" id="KW-1185">Reference proteome</keyword>
<reference evidence="3 4" key="1">
    <citation type="submission" date="2019-04" db="EMBL/GenBank/DDBJ databases">
        <title>High contiguity whole genome sequence and gene annotation resource for two Venturia nashicola isolates.</title>
        <authorList>
            <person name="Prokchorchik M."/>
            <person name="Won K."/>
            <person name="Lee Y."/>
            <person name="Choi E.D."/>
            <person name="Segonzac C."/>
            <person name="Sohn K.H."/>
        </authorList>
    </citation>
    <scope>NUCLEOTIDE SEQUENCE [LARGE SCALE GENOMIC DNA]</scope>
    <source>
        <strain evidence="3 4">PRI2</strain>
    </source>
</reference>
<evidence type="ECO:0000256" key="1">
    <source>
        <dbReference type="SAM" id="Coils"/>
    </source>
</evidence>
<feature type="compositionally biased region" description="Low complexity" evidence="2">
    <location>
        <begin position="42"/>
        <end position="59"/>
    </location>
</feature>
<dbReference type="EMBL" id="SNSC02000020">
    <property type="protein sequence ID" value="TID15641.1"/>
    <property type="molecule type" value="Genomic_DNA"/>
</dbReference>
<protein>
    <submittedName>
        <fullName evidence="3">Uncharacterized protein</fullName>
    </submittedName>
</protein>
<feature type="region of interest" description="Disordered" evidence="2">
    <location>
        <begin position="807"/>
        <end position="835"/>
    </location>
</feature>
<name>A0A4Z1NIU4_9PEZI</name>
<sequence length="908" mass="102242">MTHLPKAVPYPERYALKRKPAIDSEVVHKQLVDVLEHRASASATTQAAESSSTSSHGTAPMHTIVEPDATSSSSKDAHVKLPSRATGNKPPPTLVSGSFLHDVPATSQAQEVPIYPMNKQNIKPYEIWVNTKGVPLKYYSFAFLTQDQTEYVKALQNNWDDTSVPPIRPEAPLGTTLHKALNSHCLETKERVPPGQAWRISNNRCVSITQHWEAALSKKKCDPGSSEAIARDSSVQRCRELCEELLSQRSNVEEMVSTKILLARAVWQQEAFKQIEKERARVVELEVELAKVKNEKIAAQNALLDEVEKLQNKGDLHDLNAFTRDLTNESLENTFLLCDWHRLNREILDPAQQPGDPMQLSKAFGMFPRFVAYMEKRRQALEQEQAFLSKLVDVRPFRNDKANLIAVTLESVVHDTLNSKADLEINLRALKDKLASRSTASSPGLPGMPSPPPGAAAYGIDSGEDLQKLIGRLEVEKQNKAYEWVVALTFSKYWKIYCPYKTAKGESMDLSDEEEEYDDDEEQEYEDDSDYEEDPCAKLTEAKAAIAAEDGTSSVPLPDSPANITNVGNPSGVSTTRTMQWLYDVIKHACQSWTEDVVRHRNALQKRQRENDGYEKRLSRETELLKRTHYQNVQVGKVNRKLRTQVKELETRIGEYLDFMQKLGIVSDKDLGNEECIYNSIQSLRALKDENLRSKALIDGLNERVADLTRALDSCEKAMVPWHSANRLDESLAENLQAYDRRYASHKTWLKDLGRVMRDSSLNEDVFDQTANLEKGAHIDGVGDDEDDVFADGFAIVNAMAEGKSVSGLQARRKASRQTSPERRKRPGPYDEHSLKKLEIEEAGNVSTAWQARGGARLFNDEELSSMIGLPQSKEGRNTKFVERFEEVAGEVEEGFRLDLGERSVEKE</sequence>
<accession>A0A4Z1NIU4</accession>
<feature type="region of interest" description="Disordered" evidence="2">
    <location>
        <begin position="507"/>
        <end position="534"/>
    </location>
</feature>
<dbReference type="AlphaFoldDB" id="A0A4Z1NIU4"/>
<dbReference type="OrthoDB" id="3931836at2759"/>
<comment type="caution">
    <text evidence="3">The sequence shown here is derived from an EMBL/GenBank/DDBJ whole genome shotgun (WGS) entry which is preliminary data.</text>
</comment>